<dbReference type="PROSITE" id="PS50975">
    <property type="entry name" value="ATP_GRASP"/>
    <property type="match status" value="1"/>
</dbReference>
<keyword evidence="1" id="KW-0067">ATP-binding</keyword>
<keyword evidence="1" id="KW-0547">Nucleotide-binding</keyword>
<organism evidence="3 4">
    <name type="scientific">Microbacterium pumilum</name>
    <dbReference type="NCBI Taxonomy" id="344165"/>
    <lineage>
        <taxon>Bacteria</taxon>
        <taxon>Bacillati</taxon>
        <taxon>Actinomycetota</taxon>
        <taxon>Actinomycetes</taxon>
        <taxon>Micrococcales</taxon>
        <taxon>Microbacteriaceae</taxon>
        <taxon>Microbacterium</taxon>
    </lineage>
</organism>
<evidence type="ECO:0000256" key="1">
    <source>
        <dbReference type="PROSITE-ProRule" id="PRU00409"/>
    </source>
</evidence>
<dbReference type="Gene3D" id="3.30.470.20">
    <property type="entry name" value="ATP-grasp fold, B domain"/>
    <property type="match status" value="1"/>
</dbReference>
<dbReference type="EMBL" id="BAAAOH010000001">
    <property type="protein sequence ID" value="GAA1974500.1"/>
    <property type="molecule type" value="Genomic_DNA"/>
</dbReference>
<dbReference type="SUPFAM" id="SSF56059">
    <property type="entry name" value="Glutathione synthetase ATP-binding domain-like"/>
    <property type="match status" value="1"/>
</dbReference>
<keyword evidence="4" id="KW-1185">Reference proteome</keyword>
<sequence length="314" mass="34381">MILIVASDEDVHARRVAQEIEHIGAPAAILDWRTAANTSVASLRYGTDRARRSVRPLDDHRAFDLDEVDAVWTRRVGPATIPPSILGIDQRSFVAAEWRDLLYGLLDGPHAVSPLDAQRSATKPAQLARAPRAGLTIPDTLITSDPLEAGGFIDEHGGRVVHKTMNSPRDRLLATLRWEERHRSDLARLPLVPTIFQELIEGPRDLRVTVIGTTCYAASIEGGASAKHVDSRLDVDVPIIPFELPPALAAALIDLMGLLGLTFATIDLKQAWDGTFYFLELNPQGQFLYIEILTGLPIAAGMARYLAGLENRQA</sequence>
<dbReference type="InterPro" id="IPR011761">
    <property type="entry name" value="ATP-grasp"/>
</dbReference>
<dbReference type="PANTHER" id="PTHR21621">
    <property type="entry name" value="RIBOSOMAL PROTEIN S6 MODIFICATION PROTEIN"/>
    <property type="match status" value="1"/>
</dbReference>
<evidence type="ECO:0000313" key="4">
    <source>
        <dbReference type="Proteomes" id="UP001500326"/>
    </source>
</evidence>
<proteinExistence type="predicted"/>
<accession>A0ABN2RT70</accession>
<dbReference type="RefSeq" id="WP_344057988.1">
    <property type="nucleotide sequence ID" value="NZ_BAAAOH010000001.1"/>
</dbReference>
<protein>
    <submittedName>
        <fullName evidence="3">ATP-grasp ribosomal peptide maturase</fullName>
    </submittedName>
</protein>
<evidence type="ECO:0000313" key="3">
    <source>
        <dbReference type="EMBL" id="GAA1974500.1"/>
    </source>
</evidence>
<name>A0ABN2RT70_9MICO</name>
<dbReference type="PANTHER" id="PTHR21621:SF0">
    <property type="entry name" value="BETA-CITRYLGLUTAMATE SYNTHASE B-RELATED"/>
    <property type="match status" value="1"/>
</dbReference>
<evidence type="ECO:0000259" key="2">
    <source>
        <dbReference type="PROSITE" id="PS50975"/>
    </source>
</evidence>
<comment type="caution">
    <text evidence="3">The sequence shown here is derived from an EMBL/GenBank/DDBJ whole genome shotgun (WGS) entry which is preliminary data.</text>
</comment>
<feature type="domain" description="ATP-grasp" evidence="2">
    <location>
        <begin position="127"/>
        <end position="307"/>
    </location>
</feature>
<reference evidence="3 4" key="1">
    <citation type="journal article" date="2019" name="Int. J. Syst. Evol. Microbiol.">
        <title>The Global Catalogue of Microorganisms (GCM) 10K type strain sequencing project: providing services to taxonomists for standard genome sequencing and annotation.</title>
        <authorList>
            <consortium name="The Broad Institute Genomics Platform"/>
            <consortium name="The Broad Institute Genome Sequencing Center for Infectious Disease"/>
            <person name="Wu L."/>
            <person name="Ma J."/>
        </authorList>
    </citation>
    <scope>NUCLEOTIDE SEQUENCE [LARGE SCALE GENOMIC DNA]</scope>
    <source>
        <strain evidence="3 4">JCM 14902</strain>
    </source>
</reference>
<dbReference type="Proteomes" id="UP001500326">
    <property type="component" value="Unassembled WGS sequence"/>
</dbReference>
<gene>
    <name evidence="3" type="primary">tgmB</name>
    <name evidence="3" type="ORF">GCM10009777_03790</name>
</gene>